<feature type="compositionally biased region" description="Gly residues" evidence="1">
    <location>
        <begin position="1"/>
        <end position="18"/>
    </location>
</feature>
<feature type="region of interest" description="Disordered" evidence="1">
    <location>
        <begin position="1"/>
        <end position="21"/>
    </location>
</feature>
<reference evidence="2 3" key="1">
    <citation type="journal article" date="2021" name="Sci. Rep.">
        <title>Genome sequencing of the multicellular alga Astrephomene provides insights into convergent evolution of germ-soma differentiation.</title>
        <authorList>
            <person name="Yamashita S."/>
            <person name="Yamamoto K."/>
            <person name="Matsuzaki R."/>
            <person name="Suzuki S."/>
            <person name="Yamaguchi H."/>
            <person name="Hirooka S."/>
            <person name="Minakuchi Y."/>
            <person name="Miyagishima S."/>
            <person name="Kawachi M."/>
            <person name="Toyoda A."/>
            <person name="Nozaki H."/>
        </authorList>
    </citation>
    <scope>NUCLEOTIDE SEQUENCE [LARGE SCALE GENOMIC DNA]</scope>
    <source>
        <strain evidence="2 3">NIES-4017</strain>
    </source>
</reference>
<dbReference type="Proteomes" id="UP001054857">
    <property type="component" value="Unassembled WGS sequence"/>
</dbReference>
<comment type="caution">
    <text evidence="2">The sequence shown here is derived from an EMBL/GenBank/DDBJ whole genome shotgun (WGS) entry which is preliminary data.</text>
</comment>
<proteinExistence type="predicted"/>
<evidence type="ECO:0000313" key="2">
    <source>
        <dbReference type="EMBL" id="GFR44508.1"/>
    </source>
</evidence>
<name>A0AAD3HKX3_9CHLO</name>
<keyword evidence="3" id="KW-1185">Reference proteome</keyword>
<sequence length="122" mass="12793">FTWPQGAGGGAGGGGAESGGPVYKLAKIGGPNLAVIDNPGSGPQFGADGLNIPLRGPRGQERTAKSKLGSYYARLPDGSRSLFAAGEDPRRAQLAWLKVYAADVRGVEWRLEGITWRSRVVE</sequence>
<gene>
    <name evidence="2" type="ORF">Agub_g5773</name>
</gene>
<accession>A0AAD3HKX3</accession>
<organism evidence="2 3">
    <name type="scientific">Astrephomene gubernaculifera</name>
    <dbReference type="NCBI Taxonomy" id="47775"/>
    <lineage>
        <taxon>Eukaryota</taxon>
        <taxon>Viridiplantae</taxon>
        <taxon>Chlorophyta</taxon>
        <taxon>core chlorophytes</taxon>
        <taxon>Chlorophyceae</taxon>
        <taxon>CS clade</taxon>
        <taxon>Chlamydomonadales</taxon>
        <taxon>Astrephomenaceae</taxon>
        <taxon>Astrephomene</taxon>
    </lineage>
</organism>
<evidence type="ECO:0000256" key="1">
    <source>
        <dbReference type="SAM" id="MobiDB-lite"/>
    </source>
</evidence>
<feature type="non-terminal residue" evidence="2">
    <location>
        <position position="122"/>
    </location>
</feature>
<dbReference type="EMBL" id="BMAR01000008">
    <property type="protein sequence ID" value="GFR44508.1"/>
    <property type="molecule type" value="Genomic_DNA"/>
</dbReference>
<protein>
    <submittedName>
        <fullName evidence="2">Uncharacterized protein</fullName>
    </submittedName>
</protein>
<dbReference type="AlphaFoldDB" id="A0AAD3HKX3"/>
<evidence type="ECO:0000313" key="3">
    <source>
        <dbReference type="Proteomes" id="UP001054857"/>
    </source>
</evidence>